<keyword evidence="4 6" id="KW-0805">Transcription regulation</keyword>
<organism evidence="8 9">
    <name type="scientific">Lederbergia ruris</name>
    <dbReference type="NCBI Taxonomy" id="217495"/>
    <lineage>
        <taxon>Bacteria</taxon>
        <taxon>Bacillati</taxon>
        <taxon>Bacillota</taxon>
        <taxon>Bacilli</taxon>
        <taxon>Bacillales</taxon>
        <taxon>Bacillaceae</taxon>
        <taxon>Lederbergia</taxon>
    </lineage>
</organism>
<sequence length="128" mass="14629">MKRRTAREKALQALFQMNISGIEAEEAIENVLGEERKDSFLQQLVEGTIQHLPEIDAEIQKHLENWTLDRLAKVDITILRIGMYELLFNDEVPENVAINEAIEIAKIFGDDHSGKFINGILSKAKRNK</sequence>
<feature type="domain" description="NusB/RsmB/TIM44" evidence="7">
    <location>
        <begin position="5"/>
        <end position="126"/>
    </location>
</feature>
<dbReference type="InterPro" id="IPR011605">
    <property type="entry name" value="NusB_fam"/>
</dbReference>
<proteinExistence type="inferred from homology"/>
<dbReference type="Gene3D" id="1.10.940.10">
    <property type="entry name" value="NusB-like"/>
    <property type="match status" value="1"/>
</dbReference>
<dbReference type="SUPFAM" id="SSF48013">
    <property type="entry name" value="NusB-like"/>
    <property type="match status" value="1"/>
</dbReference>
<accession>A0ABQ4KEH8</accession>
<evidence type="ECO:0000256" key="5">
    <source>
        <dbReference type="ARBA" id="ARBA00023163"/>
    </source>
</evidence>
<evidence type="ECO:0000313" key="9">
    <source>
        <dbReference type="Proteomes" id="UP000679950"/>
    </source>
</evidence>
<evidence type="ECO:0000256" key="6">
    <source>
        <dbReference type="HAMAP-Rule" id="MF_00073"/>
    </source>
</evidence>
<dbReference type="InterPro" id="IPR006027">
    <property type="entry name" value="NusB_RsmB_TIM44"/>
</dbReference>
<comment type="similarity">
    <text evidence="1 6">Belongs to the NusB family.</text>
</comment>
<dbReference type="Pfam" id="PF01029">
    <property type="entry name" value="NusB"/>
    <property type="match status" value="1"/>
</dbReference>
<evidence type="ECO:0000256" key="4">
    <source>
        <dbReference type="ARBA" id="ARBA00023015"/>
    </source>
</evidence>
<dbReference type="CDD" id="cd00619">
    <property type="entry name" value="Terminator_NusB"/>
    <property type="match status" value="1"/>
</dbReference>
<evidence type="ECO:0000313" key="8">
    <source>
        <dbReference type="EMBL" id="GIN55742.1"/>
    </source>
</evidence>
<keyword evidence="5 6" id="KW-0804">Transcription</keyword>
<dbReference type="HAMAP" id="MF_00073">
    <property type="entry name" value="NusB"/>
    <property type="match status" value="1"/>
</dbReference>
<reference evidence="8 9" key="1">
    <citation type="submission" date="2021-03" db="EMBL/GenBank/DDBJ databases">
        <title>Antimicrobial resistance genes in bacteria isolated from Japanese honey, and their potential for conferring macrolide and lincosamide resistance in the American foulbrood pathogen Paenibacillus larvae.</title>
        <authorList>
            <person name="Okamoto M."/>
            <person name="Kumagai M."/>
            <person name="Kanamori H."/>
            <person name="Takamatsu D."/>
        </authorList>
    </citation>
    <scope>NUCLEOTIDE SEQUENCE [LARGE SCALE GENOMIC DNA]</scope>
    <source>
        <strain evidence="8 9">J8TS2</strain>
    </source>
</reference>
<dbReference type="Proteomes" id="UP000679950">
    <property type="component" value="Unassembled WGS sequence"/>
</dbReference>
<evidence type="ECO:0000259" key="7">
    <source>
        <dbReference type="Pfam" id="PF01029"/>
    </source>
</evidence>
<dbReference type="PANTHER" id="PTHR11078">
    <property type="entry name" value="N UTILIZATION SUBSTANCE PROTEIN B-RELATED"/>
    <property type="match status" value="1"/>
</dbReference>
<keyword evidence="9" id="KW-1185">Reference proteome</keyword>
<comment type="function">
    <text evidence="6">Involved in transcription antitermination. Required for transcription of ribosomal RNA (rRNA) genes. Binds specifically to the boxA antiterminator sequence of the ribosomal RNA (rrn) operons.</text>
</comment>
<comment type="caution">
    <text evidence="8">The sequence shown here is derived from an EMBL/GenBank/DDBJ whole genome shotgun (WGS) entry which is preliminary data.</text>
</comment>
<evidence type="ECO:0000256" key="3">
    <source>
        <dbReference type="ARBA" id="ARBA00022884"/>
    </source>
</evidence>
<gene>
    <name evidence="6 8" type="primary">nusB</name>
    <name evidence="8" type="ORF">J8TS2_00610</name>
</gene>
<keyword evidence="3 6" id="KW-0694">RNA-binding</keyword>
<dbReference type="NCBIfam" id="TIGR01951">
    <property type="entry name" value="nusB"/>
    <property type="match status" value="1"/>
</dbReference>
<dbReference type="InterPro" id="IPR035926">
    <property type="entry name" value="NusB-like_sf"/>
</dbReference>
<evidence type="ECO:0000256" key="1">
    <source>
        <dbReference type="ARBA" id="ARBA00005952"/>
    </source>
</evidence>
<dbReference type="EMBL" id="BORB01000001">
    <property type="protein sequence ID" value="GIN55742.1"/>
    <property type="molecule type" value="Genomic_DNA"/>
</dbReference>
<dbReference type="PANTHER" id="PTHR11078:SF3">
    <property type="entry name" value="ANTITERMINATION NUSB DOMAIN-CONTAINING PROTEIN"/>
    <property type="match status" value="1"/>
</dbReference>
<evidence type="ECO:0000256" key="2">
    <source>
        <dbReference type="ARBA" id="ARBA00022814"/>
    </source>
</evidence>
<dbReference type="RefSeq" id="WP_158322747.1">
    <property type="nucleotide sequence ID" value="NZ_BORB01000001.1"/>
</dbReference>
<name>A0ABQ4KEH8_9BACI</name>
<protein>
    <recommendedName>
        <fullName evidence="6">Transcription antitermination protein NusB</fullName>
    </recommendedName>
    <alternativeName>
        <fullName evidence="6">Antitermination factor NusB</fullName>
    </alternativeName>
</protein>
<keyword evidence="2 6" id="KW-0889">Transcription antitermination</keyword>